<dbReference type="SUPFAM" id="SSF117130">
    <property type="entry name" value="CsrA-like"/>
    <property type="match status" value="1"/>
</dbReference>
<dbReference type="NCBIfam" id="TIGR00202">
    <property type="entry name" value="csrA"/>
    <property type="match status" value="1"/>
</dbReference>
<evidence type="ECO:0000313" key="7">
    <source>
        <dbReference type="EMBL" id="ASV74275.1"/>
    </source>
</evidence>
<evidence type="ECO:0000256" key="3">
    <source>
        <dbReference type="ARBA" id="ARBA00022845"/>
    </source>
</evidence>
<keyword evidence="8" id="KW-1185">Reference proteome</keyword>
<dbReference type="PANTHER" id="PTHR34984:SF1">
    <property type="entry name" value="CARBON STORAGE REGULATOR"/>
    <property type="match status" value="1"/>
</dbReference>
<keyword evidence="2 5" id="KW-0678">Repressor</keyword>
<gene>
    <name evidence="5" type="primary">csrA</name>
    <name evidence="7" type="ORF">THTE_1673</name>
</gene>
<dbReference type="OrthoDB" id="9809061at2"/>
<proteinExistence type="inferred from homology"/>
<keyword evidence="5" id="KW-1005">Bacterial flagellum biogenesis</keyword>
<dbReference type="InterPro" id="IPR003751">
    <property type="entry name" value="CsrA"/>
</dbReference>
<evidence type="ECO:0000256" key="1">
    <source>
        <dbReference type="ARBA" id="ARBA00022490"/>
    </source>
</evidence>
<dbReference type="HAMAP" id="MF_00167">
    <property type="entry name" value="CsrA"/>
    <property type="match status" value="1"/>
</dbReference>
<evidence type="ECO:0000256" key="6">
    <source>
        <dbReference type="SAM" id="MobiDB-lite"/>
    </source>
</evidence>
<dbReference type="GO" id="GO:0045947">
    <property type="term" value="P:negative regulation of translational initiation"/>
    <property type="evidence" value="ECO:0007669"/>
    <property type="project" value="UniProtKB-UniRule"/>
</dbReference>
<evidence type="ECO:0000256" key="4">
    <source>
        <dbReference type="ARBA" id="ARBA00022884"/>
    </source>
</evidence>
<comment type="similarity">
    <text evidence="5">Belongs to the CsrA/RsmA family.</text>
</comment>
<comment type="function">
    <text evidence="5">A translational regulator that binds mRNA to regulate translation initiation and/or mRNA stability. Usually binds in the 5'-UTR at or near the Shine-Dalgarno sequence preventing ribosome-binding, thus repressing translation. Its main target seems to be the major flagellin gene, while its function is anatagonized by FliW.</text>
</comment>
<dbReference type="GO" id="GO:0044781">
    <property type="term" value="P:bacterial-type flagellum organization"/>
    <property type="evidence" value="ECO:0007669"/>
    <property type="project" value="UniProtKB-KW"/>
</dbReference>
<keyword evidence="4 5" id="KW-0694">RNA-binding</keyword>
<keyword evidence="3 5" id="KW-0810">Translation regulation</keyword>
<dbReference type="GO" id="GO:0006109">
    <property type="term" value="P:regulation of carbohydrate metabolic process"/>
    <property type="evidence" value="ECO:0007669"/>
    <property type="project" value="InterPro"/>
</dbReference>
<dbReference type="AlphaFoldDB" id="A0A286RE80"/>
<dbReference type="InterPro" id="IPR036107">
    <property type="entry name" value="CsrA_sf"/>
</dbReference>
<dbReference type="Proteomes" id="UP000215086">
    <property type="component" value="Chromosome"/>
</dbReference>
<dbReference type="NCBIfam" id="NF002469">
    <property type="entry name" value="PRK01712.1"/>
    <property type="match status" value="1"/>
</dbReference>
<dbReference type="GO" id="GO:0006402">
    <property type="term" value="P:mRNA catabolic process"/>
    <property type="evidence" value="ECO:0007669"/>
    <property type="project" value="InterPro"/>
</dbReference>
<name>A0A286RE80_9BACT</name>
<comment type="subcellular location">
    <subcellularLocation>
        <location evidence="5">Cytoplasm</location>
    </subcellularLocation>
</comment>
<evidence type="ECO:0000313" key="8">
    <source>
        <dbReference type="Proteomes" id="UP000215086"/>
    </source>
</evidence>
<feature type="region of interest" description="Disordered" evidence="6">
    <location>
        <begin position="53"/>
        <end position="79"/>
    </location>
</feature>
<feature type="compositionally biased region" description="Polar residues" evidence="6">
    <location>
        <begin position="60"/>
        <end position="79"/>
    </location>
</feature>
<dbReference type="GO" id="GO:1902208">
    <property type="term" value="P:regulation of bacterial-type flagellum assembly"/>
    <property type="evidence" value="ECO:0007669"/>
    <property type="project" value="UniProtKB-UniRule"/>
</dbReference>
<dbReference type="GO" id="GO:0048027">
    <property type="term" value="F:mRNA 5'-UTR binding"/>
    <property type="evidence" value="ECO:0007669"/>
    <property type="project" value="UniProtKB-UniRule"/>
</dbReference>
<reference evidence="7 8" key="1">
    <citation type="journal article" name="Front. Microbiol.">
        <title>Sugar Metabolism of the First Thermophilic Planctomycete Thermogutta terrifontis: Comparative Genomic and Transcriptomic Approaches.</title>
        <authorList>
            <person name="Elcheninov A.G."/>
            <person name="Menzel P."/>
            <person name="Gudbergsdottir S.R."/>
            <person name="Slesarev A.I."/>
            <person name="Kadnikov V.V."/>
            <person name="Krogh A."/>
            <person name="Bonch-Osmolovskaya E.A."/>
            <person name="Peng X."/>
            <person name="Kublanov I.V."/>
        </authorList>
    </citation>
    <scope>NUCLEOTIDE SEQUENCE [LARGE SCALE GENOMIC DNA]</scope>
    <source>
        <strain evidence="7 8">R1</strain>
    </source>
</reference>
<keyword evidence="1 5" id="KW-0963">Cytoplasm</keyword>
<dbReference type="Pfam" id="PF02599">
    <property type="entry name" value="CsrA"/>
    <property type="match status" value="1"/>
</dbReference>
<sequence>MLVLSRKKNESIIIDDQIVIMVVDIRGDRVRLGIEAPKHVTVHRREVYEMIQADKKRAQETTAPETASDSAPSEQTPVK</sequence>
<organism evidence="7 8">
    <name type="scientific">Thermogutta terrifontis</name>
    <dbReference type="NCBI Taxonomy" id="1331910"/>
    <lineage>
        <taxon>Bacteria</taxon>
        <taxon>Pseudomonadati</taxon>
        <taxon>Planctomycetota</taxon>
        <taxon>Planctomycetia</taxon>
        <taxon>Pirellulales</taxon>
        <taxon>Thermoguttaceae</taxon>
        <taxon>Thermogutta</taxon>
    </lineage>
</organism>
<comment type="subunit">
    <text evidence="5">Homodimer; the beta-strands of each monomer intercalate to form a hydrophobic core, while the alpha-helices form wings that extend away from the core.</text>
</comment>
<dbReference type="EMBL" id="CP018477">
    <property type="protein sequence ID" value="ASV74275.1"/>
    <property type="molecule type" value="Genomic_DNA"/>
</dbReference>
<accession>A0A286RE80</accession>
<evidence type="ECO:0000256" key="5">
    <source>
        <dbReference type="HAMAP-Rule" id="MF_00167"/>
    </source>
</evidence>
<dbReference type="GO" id="GO:0005829">
    <property type="term" value="C:cytosol"/>
    <property type="evidence" value="ECO:0007669"/>
    <property type="project" value="TreeGrafter"/>
</dbReference>
<dbReference type="Gene3D" id="2.60.40.4380">
    <property type="entry name" value="Translational regulator CsrA"/>
    <property type="match status" value="1"/>
</dbReference>
<dbReference type="KEGG" id="ttf:THTE_1673"/>
<evidence type="ECO:0000256" key="2">
    <source>
        <dbReference type="ARBA" id="ARBA00022491"/>
    </source>
</evidence>
<dbReference type="RefSeq" id="WP_095414643.1">
    <property type="nucleotide sequence ID" value="NZ_CP018477.1"/>
</dbReference>
<protein>
    <recommendedName>
        <fullName evidence="5">Translational regulator CsrA</fullName>
    </recommendedName>
</protein>
<dbReference type="PANTHER" id="PTHR34984">
    <property type="entry name" value="CARBON STORAGE REGULATOR"/>
    <property type="match status" value="1"/>
</dbReference>
<dbReference type="FunFam" id="2.60.40.4380:FF:000002">
    <property type="entry name" value="Translational regulator CsrA"/>
    <property type="match status" value="1"/>
</dbReference>